<dbReference type="InterPro" id="IPR002182">
    <property type="entry name" value="NB-ARC"/>
</dbReference>
<dbReference type="GO" id="GO:0043531">
    <property type="term" value="F:ADP binding"/>
    <property type="evidence" value="ECO:0007669"/>
    <property type="project" value="InterPro"/>
</dbReference>
<dbReference type="InterPro" id="IPR056789">
    <property type="entry name" value="LRR_R13L1-DRL21"/>
</dbReference>
<evidence type="ECO:0000259" key="4">
    <source>
        <dbReference type="Pfam" id="PF23559"/>
    </source>
</evidence>
<feature type="domain" description="NB-ARC" evidence="3">
    <location>
        <begin position="331"/>
        <end position="476"/>
    </location>
</feature>
<dbReference type="Proteomes" id="UP000734854">
    <property type="component" value="Unassembled WGS sequence"/>
</dbReference>
<dbReference type="PANTHER" id="PTHR36766:SF40">
    <property type="entry name" value="DISEASE RESISTANCE PROTEIN RGA3"/>
    <property type="match status" value="1"/>
</dbReference>
<dbReference type="SMART" id="SM00369">
    <property type="entry name" value="LRR_TYP"/>
    <property type="match status" value="4"/>
</dbReference>
<protein>
    <recommendedName>
        <fullName evidence="8">NB-ARC domain-containing protein</fullName>
    </recommendedName>
</protein>
<dbReference type="Pfam" id="PF25019">
    <property type="entry name" value="LRR_R13L1-DRL21"/>
    <property type="match status" value="1"/>
</dbReference>
<dbReference type="InterPro" id="IPR003591">
    <property type="entry name" value="Leu-rich_rpt_typical-subtyp"/>
</dbReference>
<evidence type="ECO:0000313" key="7">
    <source>
        <dbReference type="Proteomes" id="UP000734854"/>
    </source>
</evidence>
<accession>A0A8J5KJM3</accession>
<reference evidence="6 7" key="1">
    <citation type="submission" date="2020-08" db="EMBL/GenBank/DDBJ databases">
        <title>Plant Genome Project.</title>
        <authorList>
            <person name="Zhang R.-G."/>
        </authorList>
    </citation>
    <scope>NUCLEOTIDE SEQUENCE [LARGE SCALE GENOMIC DNA]</scope>
    <source>
        <tissue evidence="6">Rhizome</tissue>
    </source>
</reference>
<proteinExistence type="predicted"/>
<feature type="domain" description="R13L1/DRL21-like LRR repeat region" evidence="5">
    <location>
        <begin position="812"/>
        <end position="938"/>
    </location>
</feature>
<comment type="caution">
    <text evidence="6">The sequence shown here is derived from an EMBL/GenBank/DDBJ whole genome shotgun (WGS) entry which is preliminary data.</text>
</comment>
<evidence type="ECO:0000259" key="3">
    <source>
        <dbReference type="Pfam" id="PF00931"/>
    </source>
</evidence>
<dbReference type="Pfam" id="PF00931">
    <property type="entry name" value="NB-ARC"/>
    <property type="match status" value="1"/>
</dbReference>
<evidence type="ECO:0000256" key="2">
    <source>
        <dbReference type="SAM" id="MobiDB-lite"/>
    </source>
</evidence>
<dbReference type="OrthoDB" id="1534087at2759"/>
<dbReference type="InterPro" id="IPR001611">
    <property type="entry name" value="Leu-rich_rpt"/>
</dbReference>
<dbReference type="Pfam" id="PF23559">
    <property type="entry name" value="WHD_DRP"/>
    <property type="match status" value="1"/>
</dbReference>
<gene>
    <name evidence="6" type="ORF">ZIOFF_054633</name>
</gene>
<name>A0A8J5KJM3_ZINOF</name>
<organism evidence="6 7">
    <name type="scientific">Zingiber officinale</name>
    <name type="common">Ginger</name>
    <name type="synonym">Amomum zingiber</name>
    <dbReference type="NCBI Taxonomy" id="94328"/>
    <lineage>
        <taxon>Eukaryota</taxon>
        <taxon>Viridiplantae</taxon>
        <taxon>Streptophyta</taxon>
        <taxon>Embryophyta</taxon>
        <taxon>Tracheophyta</taxon>
        <taxon>Spermatophyta</taxon>
        <taxon>Magnoliopsida</taxon>
        <taxon>Liliopsida</taxon>
        <taxon>Zingiberales</taxon>
        <taxon>Zingiberaceae</taxon>
        <taxon>Zingiber</taxon>
    </lineage>
</organism>
<evidence type="ECO:0000313" key="6">
    <source>
        <dbReference type="EMBL" id="KAG6486063.1"/>
    </source>
</evidence>
<keyword evidence="1" id="KW-0433">Leucine-rich repeat</keyword>
<dbReference type="PROSITE" id="PS51450">
    <property type="entry name" value="LRR"/>
    <property type="match status" value="1"/>
</dbReference>
<evidence type="ECO:0000256" key="1">
    <source>
        <dbReference type="ARBA" id="ARBA00022614"/>
    </source>
</evidence>
<dbReference type="PANTHER" id="PTHR36766">
    <property type="entry name" value="PLANT BROAD-SPECTRUM MILDEW RESISTANCE PROTEIN RPW8"/>
    <property type="match status" value="1"/>
</dbReference>
<feature type="domain" description="Disease resistance protein winged helix" evidence="4">
    <location>
        <begin position="587"/>
        <end position="659"/>
    </location>
</feature>
<keyword evidence="7" id="KW-1185">Reference proteome</keyword>
<dbReference type="AlphaFoldDB" id="A0A8J5KJM3"/>
<feature type="region of interest" description="Disordered" evidence="2">
    <location>
        <begin position="245"/>
        <end position="267"/>
    </location>
</feature>
<feature type="compositionally biased region" description="Polar residues" evidence="2">
    <location>
        <begin position="248"/>
        <end position="267"/>
    </location>
</feature>
<evidence type="ECO:0008006" key="8">
    <source>
        <dbReference type="Google" id="ProtNLM"/>
    </source>
</evidence>
<dbReference type="EMBL" id="JACMSC010000015">
    <property type="protein sequence ID" value="KAG6486063.1"/>
    <property type="molecule type" value="Genomic_DNA"/>
</dbReference>
<evidence type="ECO:0000259" key="5">
    <source>
        <dbReference type="Pfam" id="PF25019"/>
    </source>
</evidence>
<sequence>MAASRPAVSLHHSLFPPPALLSTIHRLASYLSSCRTPPPSSDLHRNLSALHASLLRTATLVDYVTRLPPSLTGKLVDAIFAADDLVDQLEYESLQKQVEEMEKAEAEKDGVGGKIVDLSVFRGFQTGEDDDTANLKLAAPSSSISGSLRRPALNPSVETEAKGAELTLESNTDRGLDVESRVPDPSICGCFCSSKTKKQRETRSSRFLSCCFGFNKDSRSAVNGNHAAKKEDSITVAARTEIGGEIGSGTQKNDLSSSQVSNSEGQKNSLEEINVDRIMKIVESLDIVSAYLRESTGISFSTCDLESPHEILHKEKAASSLSLGDLFFYNDEKEQLVKELLKFNEDNVCIFPILGPRGVGKTTLAHFVYQDERIEEYFHSRVWICASDDLNSMRITGVTADPPSISTPLAARELEKLKFMVRNLQDQLKEKRFLLVLDDVESIEWVMQFASLKDCGKGSKIIITAREEGVIDERGKGNKILLKGVIDEGNHFLSFFNWCAFNCEDPQNYSELQVISKRISTLLNGNPLAAKAVGGVLQTEFTDAHWTRILNELLELKDDLTDIMPVLMLCYNHLPPHLKWCFAYCSVFSKGYPFDAQNLINMWISLGFVEPTDSNKTVEDVGREYLDGLLSRSFLELPIYNRSYWRSRYYAMHNLMYDLSKSVGVKECLVYENETIYQLYLDRWKYFRSFICNSKHVINFGVLSRIRVLDLSYSGMKQLSNSIGNCIHLRYLNLDGNNLYKLPESLCKLYHLKFLAVPENCHRLPERFNNLINLRHLNASEEAIAWIANKGRLARLQELKKFHVRLKKGYDIGQLKDLIELKGELCIQDLNDVGRKEEVIEADLNGKTRIEKLQLKWRTWRKEGLRVDAQEVLESLKPPPCLKHLEIHSFGGSQSPGWLEDQSLIFLQSIHLKNCNKWNQLPPFGHLPHLKVLKIEGMNVIVDGGTWMIDPYPSLRELYLDNTSIMFEDISWQEQRCKCFLKLKKLVAVKCKRVGGLPPLALLSSLEELEIKKSPDLESQLSGCLKHLKSLTTLKMSAPNLTHFPCQVLQHLKYLEIDGCQSLVSWLIDNEEDVHHSSLVSLSIVNSPLPAGPVLVKFLTSIRELRIDQCIKISSFSKEQKEWFASLISLEKLSISNCAQLRELPPNLHQLLSLKQMIIQGCPNLDSLPSNLPESLKVFEILKCNSVLVSQLLGEEAPDWIKRIPFRYIA</sequence>
<dbReference type="InterPro" id="IPR058922">
    <property type="entry name" value="WHD_DRP"/>
</dbReference>